<dbReference type="InterPro" id="IPR005467">
    <property type="entry name" value="His_kinase_dom"/>
</dbReference>
<evidence type="ECO:0000256" key="12">
    <source>
        <dbReference type="ARBA" id="ARBA00023012"/>
    </source>
</evidence>
<evidence type="ECO:0000256" key="3">
    <source>
        <dbReference type="ARBA" id="ARBA00012438"/>
    </source>
</evidence>
<dbReference type="InterPro" id="IPR050640">
    <property type="entry name" value="Bact_2-comp_sensor_kinase"/>
</dbReference>
<dbReference type="SMART" id="SM00387">
    <property type="entry name" value="HATPase_c"/>
    <property type="match status" value="1"/>
</dbReference>
<dbReference type="GO" id="GO:0005886">
    <property type="term" value="C:plasma membrane"/>
    <property type="evidence" value="ECO:0007669"/>
    <property type="project" value="UniProtKB-SubCell"/>
</dbReference>
<evidence type="ECO:0000259" key="15">
    <source>
        <dbReference type="PROSITE" id="PS50109"/>
    </source>
</evidence>
<proteinExistence type="predicted"/>
<dbReference type="GO" id="GO:0000155">
    <property type="term" value="F:phosphorelay sensor kinase activity"/>
    <property type="evidence" value="ECO:0007669"/>
    <property type="project" value="InterPro"/>
</dbReference>
<dbReference type="InterPro" id="IPR036890">
    <property type="entry name" value="HATPase_C_sf"/>
</dbReference>
<feature type="domain" description="Histidine kinase" evidence="15">
    <location>
        <begin position="463"/>
        <end position="569"/>
    </location>
</feature>
<evidence type="ECO:0000256" key="4">
    <source>
        <dbReference type="ARBA" id="ARBA00022475"/>
    </source>
</evidence>
<dbReference type="PANTHER" id="PTHR34220:SF11">
    <property type="entry name" value="SENSOR PROTEIN KINASE HPTS"/>
    <property type="match status" value="1"/>
</dbReference>
<dbReference type="EC" id="2.7.13.3" evidence="3"/>
<dbReference type="InterPro" id="IPR010559">
    <property type="entry name" value="Sig_transdc_His_kin_internal"/>
</dbReference>
<dbReference type="AlphaFoldDB" id="A0A328TW62"/>
<dbReference type="Proteomes" id="UP000249260">
    <property type="component" value="Unassembled WGS sequence"/>
</dbReference>
<protein>
    <recommendedName>
        <fullName evidence="3">histidine kinase</fullName>
        <ecNumber evidence="3">2.7.13.3</ecNumber>
    </recommendedName>
</protein>
<evidence type="ECO:0000256" key="6">
    <source>
        <dbReference type="ARBA" id="ARBA00022679"/>
    </source>
</evidence>
<feature type="transmembrane region" description="Helical" evidence="14">
    <location>
        <begin position="279"/>
        <end position="299"/>
    </location>
</feature>
<keyword evidence="10" id="KW-0067">ATP-binding</keyword>
<keyword evidence="7 14" id="KW-0812">Transmembrane</keyword>
<evidence type="ECO:0000256" key="9">
    <source>
        <dbReference type="ARBA" id="ARBA00022777"/>
    </source>
</evidence>
<evidence type="ECO:0000256" key="7">
    <source>
        <dbReference type="ARBA" id="ARBA00022692"/>
    </source>
</evidence>
<gene>
    <name evidence="17" type="ORF">DL346_22075</name>
</gene>
<evidence type="ECO:0000256" key="2">
    <source>
        <dbReference type="ARBA" id="ARBA00004651"/>
    </source>
</evidence>
<dbReference type="RefSeq" id="WP_112884516.1">
    <property type="nucleotide sequence ID" value="NZ_QLUW01000004.1"/>
</dbReference>
<accession>A0A328TW62</accession>
<dbReference type="GO" id="GO:0005524">
    <property type="term" value="F:ATP binding"/>
    <property type="evidence" value="ECO:0007669"/>
    <property type="project" value="UniProtKB-KW"/>
</dbReference>
<keyword evidence="9" id="KW-0418">Kinase</keyword>
<keyword evidence="8" id="KW-0547">Nucleotide-binding</keyword>
<evidence type="ECO:0000259" key="16">
    <source>
        <dbReference type="PROSITE" id="PS50885"/>
    </source>
</evidence>
<evidence type="ECO:0000313" key="17">
    <source>
        <dbReference type="EMBL" id="RAP74729.1"/>
    </source>
</evidence>
<evidence type="ECO:0000256" key="10">
    <source>
        <dbReference type="ARBA" id="ARBA00022840"/>
    </source>
</evidence>
<dbReference type="Gene3D" id="3.30.565.10">
    <property type="entry name" value="Histidine kinase-like ATPase, C-terminal domain"/>
    <property type="match status" value="1"/>
</dbReference>
<evidence type="ECO:0000256" key="5">
    <source>
        <dbReference type="ARBA" id="ARBA00022553"/>
    </source>
</evidence>
<name>A0A328TW62_9BACL</name>
<organism evidence="17 18">
    <name type="scientific">Paenibacillus montanisoli</name>
    <dbReference type="NCBI Taxonomy" id="2081970"/>
    <lineage>
        <taxon>Bacteria</taxon>
        <taxon>Bacillati</taxon>
        <taxon>Bacillota</taxon>
        <taxon>Bacilli</taxon>
        <taxon>Bacillales</taxon>
        <taxon>Paenibacillaceae</taxon>
        <taxon>Paenibacillus</taxon>
    </lineage>
</organism>
<keyword evidence="6" id="KW-0808">Transferase</keyword>
<dbReference type="OrthoDB" id="9776552at2"/>
<dbReference type="InterPro" id="IPR003660">
    <property type="entry name" value="HAMP_dom"/>
</dbReference>
<evidence type="ECO:0000256" key="1">
    <source>
        <dbReference type="ARBA" id="ARBA00000085"/>
    </source>
</evidence>
<feature type="domain" description="HAMP" evidence="16">
    <location>
        <begin position="300"/>
        <end position="353"/>
    </location>
</feature>
<evidence type="ECO:0000256" key="14">
    <source>
        <dbReference type="SAM" id="Phobius"/>
    </source>
</evidence>
<reference evidence="17 18" key="1">
    <citation type="submission" date="2018-06" db="EMBL/GenBank/DDBJ databases">
        <title>Paenibacillus montanisoli sp. nov., isolated from mountain area soil.</title>
        <authorList>
            <person name="Wu M."/>
        </authorList>
    </citation>
    <scope>NUCLEOTIDE SEQUENCE [LARGE SCALE GENOMIC DNA]</scope>
    <source>
        <strain evidence="17 18">RA17</strain>
    </source>
</reference>
<evidence type="ECO:0000256" key="8">
    <source>
        <dbReference type="ARBA" id="ARBA00022741"/>
    </source>
</evidence>
<keyword evidence="12" id="KW-0902">Two-component regulatory system</keyword>
<comment type="caution">
    <text evidence="17">The sequence shown here is derived from an EMBL/GenBank/DDBJ whole genome shotgun (WGS) entry which is preliminary data.</text>
</comment>
<dbReference type="Pfam" id="PF02518">
    <property type="entry name" value="HATPase_c"/>
    <property type="match status" value="1"/>
</dbReference>
<dbReference type="PROSITE" id="PS50109">
    <property type="entry name" value="HIS_KIN"/>
    <property type="match status" value="1"/>
</dbReference>
<dbReference type="InterPro" id="IPR003594">
    <property type="entry name" value="HATPase_dom"/>
</dbReference>
<keyword evidence="11 14" id="KW-1133">Transmembrane helix</keyword>
<dbReference type="EMBL" id="QLUW01000004">
    <property type="protein sequence ID" value="RAP74729.1"/>
    <property type="molecule type" value="Genomic_DNA"/>
</dbReference>
<keyword evidence="18" id="KW-1185">Reference proteome</keyword>
<evidence type="ECO:0000313" key="18">
    <source>
        <dbReference type="Proteomes" id="UP000249260"/>
    </source>
</evidence>
<dbReference type="Gene3D" id="6.10.340.10">
    <property type="match status" value="1"/>
</dbReference>
<comment type="subcellular location">
    <subcellularLocation>
        <location evidence="2">Cell membrane</location>
        <topology evidence="2">Multi-pass membrane protein</topology>
    </subcellularLocation>
</comment>
<dbReference type="PROSITE" id="PS50885">
    <property type="entry name" value="HAMP"/>
    <property type="match status" value="1"/>
</dbReference>
<dbReference type="SUPFAM" id="SSF55874">
    <property type="entry name" value="ATPase domain of HSP90 chaperone/DNA topoisomerase II/histidine kinase"/>
    <property type="match status" value="1"/>
</dbReference>
<keyword evidence="13 14" id="KW-0472">Membrane</keyword>
<evidence type="ECO:0000256" key="13">
    <source>
        <dbReference type="ARBA" id="ARBA00023136"/>
    </source>
</evidence>
<dbReference type="Pfam" id="PF06580">
    <property type="entry name" value="His_kinase"/>
    <property type="match status" value="1"/>
</dbReference>
<evidence type="ECO:0000256" key="11">
    <source>
        <dbReference type="ARBA" id="ARBA00022989"/>
    </source>
</evidence>
<sequence>MFHTIKWKTYFTIIAFFTIAMVISGSIVYRIIESDLQKQAIQNANLEINFAIKQIEEQFNYLDLAYYTIAFDEDIIRELSKAPEEVNYHRILTMLDKVLFSTNYQVHSIYLKDIRNSVIISTDDSSIVRHKADFWIEGFSEEELKHPGLIHTRDLSTGDAAFVSLAGQMKRNYFEEPVALLSVNILQYSFKEIVVKDKVYPNSIQIISDRHNQVVATSGSDDPAAVMEKIQDVRPGGRVVIDDRSYIVISGESDTNGWKYNKLLLEKEVFSGVYEIRHMLLIVALLFFVVMLIFLYRVLDHLTAPIYLLSAMIRKYRKNSNEKVRFKTERKDEFSFLFQSLDEMVQRIDQLIDEVYKADLYKKETQLRVYRNSINPHFIYNILDSITWTMKFKDYTKVTDVIQDFSTFLHHTLHANKEFMLVSDMSAELVSYCKLESFLKDDLISFHIEFQEEIQQLNVPSFILQPLAENCFKHGFKGRKQGHITIRGDIDGDELSFVVEDDGIGMEERELNALIHYVQQYDINVNKKHFGLASVHHRLKLYYGEKYGVRMTSKPGEGTKIRVNLPLSSAD</sequence>
<feature type="transmembrane region" description="Helical" evidence="14">
    <location>
        <begin position="12"/>
        <end position="32"/>
    </location>
</feature>
<keyword evidence="5" id="KW-0597">Phosphoprotein</keyword>
<dbReference type="PANTHER" id="PTHR34220">
    <property type="entry name" value="SENSOR HISTIDINE KINASE YPDA"/>
    <property type="match status" value="1"/>
</dbReference>
<keyword evidence="4" id="KW-1003">Cell membrane</keyword>
<comment type="catalytic activity">
    <reaction evidence="1">
        <text>ATP + protein L-histidine = ADP + protein N-phospho-L-histidine.</text>
        <dbReference type="EC" id="2.7.13.3"/>
    </reaction>
</comment>